<feature type="transmembrane region" description="Helical" evidence="10">
    <location>
        <begin position="206"/>
        <end position="229"/>
    </location>
</feature>
<gene>
    <name evidence="11" type="ORF">CLOSTASPAR_04294</name>
</gene>
<evidence type="ECO:0000256" key="6">
    <source>
        <dbReference type="ARBA" id="ARBA00022958"/>
    </source>
</evidence>
<keyword evidence="7 10" id="KW-1133">Transmembrane helix</keyword>
<dbReference type="Pfam" id="PF02386">
    <property type="entry name" value="TrkH"/>
    <property type="match status" value="1"/>
</dbReference>
<keyword evidence="2" id="KW-0813">Transport</keyword>
<dbReference type="GO" id="GO:0015379">
    <property type="term" value="F:potassium:chloride symporter activity"/>
    <property type="evidence" value="ECO:0007669"/>
    <property type="project" value="InterPro"/>
</dbReference>
<evidence type="ECO:0000256" key="7">
    <source>
        <dbReference type="ARBA" id="ARBA00022989"/>
    </source>
</evidence>
<feature type="transmembrane region" description="Helical" evidence="10">
    <location>
        <begin position="60"/>
        <end position="79"/>
    </location>
</feature>
<dbReference type="PANTHER" id="PTHR32024">
    <property type="entry name" value="TRK SYSTEM POTASSIUM UPTAKE PROTEIN TRKG-RELATED"/>
    <property type="match status" value="1"/>
</dbReference>
<feature type="transmembrane region" description="Helical" evidence="10">
    <location>
        <begin position="424"/>
        <end position="444"/>
    </location>
</feature>
<keyword evidence="6" id="KW-0630">Potassium</keyword>
<dbReference type="AlphaFoldDB" id="C0D4U8"/>
<reference evidence="11 12" key="1">
    <citation type="submission" date="2009-02" db="EMBL/GenBank/DDBJ databases">
        <title>Draft genome sequence of Clostridium asparagiforme (DSM 15981).</title>
        <authorList>
            <person name="Sudarsanam P."/>
            <person name="Ley R."/>
            <person name="Guruge J."/>
            <person name="Turnbaugh P.J."/>
            <person name="Mahowald M."/>
            <person name="Liep D."/>
            <person name="Gordon J."/>
        </authorList>
    </citation>
    <scope>NUCLEOTIDE SEQUENCE [LARGE SCALE GENOMIC DNA]</scope>
    <source>
        <strain evidence="11 12">DSM 15981</strain>
    </source>
</reference>
<dbReference type="EMBL" id="ACCJ01000351">
    <property type="protein sequence ID" value="EEG53627.1"/>
    <property type="molecule type" value="Genomic_DNA"/>
</dbReference>
<dbReference type="InterPro" id="IPR003445">
    <property type="entry name" value="Cat_transpt"/>
</dbReference>
<dbReference type="InterPro" id="IPR004772">
    <property type="entry name" value="TrkH"/>
</dbReference>
<dbReference type="InterPro" id="IPR023298">
    <property type="entry name" value="ATPase_P-typ_TM_dom_sf"/>
</dbReference>
<evidence type="ECO:0000256" key="9">
    <source>
        <dbReference type="ARBA" id="ARBA00023136"/>
    </source>
</evidence>
<dbReference type="NCBIfam" id="TIGR00933">
    <property type="entry name" value="2a38"/>
    <property type="match status" value="1"/>
</dbReference>
<feature type="transmembrane region" description="Helical" evidence="10">
    <location>
        <begin position="30"/>
        <end position="48"/>
    </location>
</feature>
<sequence>MVNEDNDMEQDKSVRKKRNKLSKCISQTQFIAYGFFIIIMTGALLLTLPIASRDGQSEPFFNCLFTATSATCVTGLVVVDTWTQWSLFGQVLILIMIQLGGLGFISIGIFLSIILRRKIGLKERGLMQESVNTLQIGGMVRLTKRIIKGTAIFEGVGAILLSIRFIPQFGLLKGIWYSIFHSISAFCNAGFDLMGHTEKYISLCNYVGDWLVNLVIVSLIVIGGIGFIVWDDLYTKRWHVRHYMLHTKIVLVTTAILIAGSMLLFYMMERGNILVGMTGSEKFLACLFSAVTPRTAGFNTVDTAALTDGSKFLTAVLMFIGGSPGSTAGGIKTTTLMVLLFYVVSNVRQTYGVEVFGRRLQDESIRQSACILTINLCLTIVASILIMTVQNLPMSAVLFETCSAMGTSGMSTGVTRSLNTFSRFMIIMLMYCGRIGSLSFALAFTRTKRKPHVQLPPERITVG</sequence>
<evidence type="ECO:0000313" key="11">
    <source>
        <dbReference type="EMBL" id="EEG53627.1"/>
    </source>
</evidence>
<comment type="subcellular location">
    <subcellularLocation>
        <location evidence="1">Cell membrane</location>
        <topology evidence="1">Multi-pass membrane protein</topology>
    </subcellularLocation>
</comment>
<evidence type="ECO:0000256" key="8">
    <source>
        <dbReference type="ARBA" id="ARBA00023065"/>
    </source>
</evidence>
<accession>C0D4U8</accession>
<dbReference type="SUPFAM" id="SSF81665">
    <property type="entry name" value="Calcium ATPase, transmembrane domain M"/>
    <property type="match status" value="1"/>
</dbReference>
<proteinExistence type="predicted"/>
<keyword evidence="8" id="KW-0406">Ion transport</keyword>
<feature type="transmembrane region" description="Helical" evidence="10">
    <location>
        <begin position="368"/>
        <end position="389"/>
    </location>
</feature>
<keyword evidence="9 10" id="KW-0472">Membrane</keyword>
<protein>
    <submittedName>
        <fullName evidence="11">Potassium uptake protein, TrkH family</fullName>
    </submittedName>
</protein>
<evidence type="ECO:0000256" key="2">
    <source>
        <dbReference type="ARBA" id="ARBA00022448"/>
    </source>
</evidence>
<feature type="transmembrane region" description="Helical" evidence="10">
    <location>
        <begin position="91"/>
        <end position="115"/>
    </location>
</feature>
<evidence type="ECO:0000256" key="5">
    <source>
        <dbReference type="ARBA" id="ARBA00022692"/>
    </source>
</evidence>
<keyword evidence="5 10" id="KW-0812">Transmembrane</keyword>
<dbReference type="GO" id="GO:0005886">
    <property type="term" value="C:plasma membrane"/>
    <property type="evidence" value="ECO:0007669"/>
    <property type="project" value="UniProtKB-SubCell"/>
</dbReference>
<feature type="transmembrane region" description="Helical" evidence="10">
    <location>
        <begin position="249"/>
        <end position="268"/>
    </location>
</feature>
<name>C0D4U8_9FIRM</name>
<evidence type="ECO:0000313" key="12">
    <source>
        <dbReference type="Proteomes" id="UP000004756"/>
    </source>
</evidence>
<dbReference type="Proteomes" id="UP000004756">
    <property type="component" value="Unassembled WGS sequence"/>
</dbReference>
<organism evidence="11 12">
    <name type="scientific">[Clostridium] asparagiforme DSM 15981</name>
    <dbReference type="NCBI Taxonomy" id="518636"/>
    <lineage>
        <taxon>Bacteria</taxon>
        <taxon>Bacillati</taxon>
        <taxon>Bacillota</taxon>
        <taxon>Clostridia</taxon>
        <taxon>Lachnospirales</taxon>
        <taxon>Lachnospiraceae</taxon>
        <taxon>Enterocloster</taxon>
    </lineage>
</organism>
<dbReference type="PANTHER" id="PTHR32024:SF1">
    <property type="entry name" value="KTR SYSTEM POTASSIUM UPTAKE PROTEIN B"/>
    <property type="match status" value="1"/>
</dbReference>
<evidence type="ECO:0000256" key="10">
    <source>
        <dbReference type="SAM" id="Phobius"/>
    </source>
</evidence>
<keyword evidence="4" id="KW-0633">Potassium transport</keyword>
<evidence type="ECO:0000256" key="3">
    <source>
        <dbReference type="ARBA" id="ARBA00022475"/>
    </source>
</evidence>
<keyword evidence="12" id="KW-1185">Reference proteome</keyword>
<keyword evidence="3" id="KW-1003">Cell membrane</keyword>
<evidence type="ECO:0000256" key="1">
    <source>
        <dbReference type="ARBA" id="ARBA00004651"/>
    </source>
</evidence>
<evidence type="ECO:0000256" key="4">
    <source>
        <dbReference type="ARBA" id="ARBA00022538"/>
    </source>
</evidence>
<dbReference type="HOGENOM" id="CLU_026429_0_1_9"/>
<comment type="caution">
    <text evidence="11">The sequence shown here is derived from an EMBL/GenBank/DDBJ whole genome shotgun (WGS) entry which is preliminary data.</text>
</comment>
<feature type="transmembrane region" description="Helical" evidence="10">
    <location>
        <begin position="151"/>
        <end position="169"/>
    </location>
</feature>